<keyword evidence="1" id="KW-0472">Membrane</keyword>
<feature type="transmembrane region" description="Helical" evidence="1">
    <location>
        <begin position="69"/>
        <end position="88"/>
    </location>
</feature>
<keyword evidence="1" id="KW-0812">Transmembrane</keyword>
<keyword evidence="3" id="KW-1185">Reference proteome</keyword>
<evidence type="ECO:0000313" key="3">
    <source>
        <dbReference type="Proteomes" id="UP001239759"/>
    </source>
</evidence>
<keyword evidence="1" id="KW-1133">Transmembrane helix</keyword>
<evidence type="ECO:0008006" key="4">
    <source>
        <dbReference type="Google" id="ProtNLM"/>
    </source>
</evidence>
<sequence>MPLKRGLRLGTRALIIATIASLVLWGAIAGLPGLSGVLLGAGIGGSFVLFTAVSVLLTANTTPSTTMAVVLGSWLLKITLLVLVLFAIRDLDFYHTVSLFVTVVVVLILTLGTEVWAIVTSKVTFVG</sequence>
<dbReference type="EMBL" id="JASNUQ010000001">
    <property type="protein sequence ID" value="MDK4289347.1"/>
    <property type="molecule type" value="Genomic_DNA"/>
</dbReference>
<feature type="transmembrane region" description="Helical" evidence="1">
    <location>
        <begin position="12"/>
        <end position="31"/>
    </location>
</feature>
<evidence type="ECO:0000256" key="1">
    <source>
        <dbReference type="SAM" id="Phobius"/>
    </source>
</evidence>
<feature type="transmembrane region" description="Helical" evidence="1">
    <location>
        <begin position="94"/>
        <end position="119"/>
    </location>
</feature>
<name>A0ABT7FV29_9CORY</name>
<gene>
    <name evidence="2" type="ORF">QPX23_01140</name>
</gene>
<proteinExistence type="predicted"/>
<reference evidence="2 3" key="1">
    <citation type="submission" date="2023-05" db="EMBL/GenBank/DDBJ databases">
        <title>Metabolic capabilities are highly conserved among human nasal-associated Corynebacterium species in pangenomic analyses.</title>
        <authorList>
            <person name="Tran T.H."/>
            <person name="Roberts A.Q."/>
            <person name="Escapa I.F."/>
            <person name="Gao W."/>
            <person name="Conlan S."/>
            <person name="Kong H."/>
            <person name="Segre J.A."/>
            <person name="Kelly M.S."/>
            <person name="Lemon K.P."/>
        </authorList>
    </citation>
    <scope>NUCLEOTIDE SEQUENCE [LARGE SCALE GENOMIC DNA]</scope>
    <source>
        <strain evidence="2 3">KPL3772</strain>
    </source>
</reference>
<feature type="transmembrane region" description="Helical" evidence="1">
    <location>
        <begin position="37"/>
        <end position="57"/>
    </location>
</feature>
<comment type="caution">
    <text evidence="2">The sequence shown here is derived from an EMBL/GenBank/DDBJ whole genome shotgun (WGS) entry which is preliminary data.</text>
</comment>
<protein>
    <recommendedName>
        <fullName evidence="4">ATP synthase subunit I</fullName>
    </recommendedName>
</protein>
<dbReference type="Proteomes" id="UP001239759">
    <property type="component" value="Unassembled WGS sequence"/>
</dbReference>
<organism evidence="2 3">
    <name type="scientific">Corynebacterium pseudodiphtheriticum</name>
    <dbReference type="NCBI Taxonomy" id="37637"/>
    <lineage>
        <taxon>Bacteria</taxon>
        <taxon>Bacillati</taxon>
        <taxon>Actinomycetota</taxon>
        <taxon>Actinomycetes</taxon>
        <taxon>Mycobacteriales</taxon>
        <taxon>Corynebacteriaceae</taxon>
        <taxon>Corynebacterium</taxon>
    </lineage>
</organism>
<accession>A0ABT7FV29</accession>
<evidence type="ECO:0000313" key="2">
    <source>
        <dbReference type="EMBL" id="MDK4289347.1"/>
    </source>
</evidence>